<dbReference type="SUPFAM" id="SSF49879">
    <property type="entry name" value="SMAD/FHA domain"/>
    <property type="match status" value="1"/>
</dbReference>
<gene>
    <name evidence="2" type="ordered locus">Sterm_1210</name>
</gene>
<evidence type="ECO:0000313" key="3">
    <source>
        <dbReference type="Proteomes" id="UP000000845"/>
    </source>
</evidence>
<reference evidence="3" key="1">
    <citation type="submission" date="2009-09" db="EMBL/GenBank/DDBJ databases">
        <title>The complete chromosome of Sebaldella termitidis ATCC 33386.</title>
        <authorList>
            <consortium name="US DOE Joint Genome Institute (JGI-PGF)"/>
            <person name="Lucas S."/>
            <person name="Copeland A."/>
            <person name="Lapidus A."/>
            <person name="Glavina del Rio T."/>
            <person name="Dalin E."/>
            <person name="Tice H."/>
            <person name="Bruce D."/>
            <person name="Goodwin L."/>
            <person name="Pitluck S."/>
            <person name="Kyrpides N."/>
            <person name="Mavromatis K."/>
            <person name="Ivanova N."/>
            <person name="Mikhailova N."/>
            <person name="Sims D."/>
            <person name="Meincke L."/>
            <person name="Brettin T."/>
            <person name="Detter J.C."/>
            <person name="Han C."/>
            <person name="Larimer F."/>
            <person name="Land M."/>
            <person name="Hauser L."/>
            <person name="Markowitz V."/>
            <person name="Cheng J.F."/>
            <person name="Hugenholtz P."/>
            <person name="Woyke T."/>
            <person name="Wu D."/>
            <person name="Eisen J.A."/>
        </authorList>
    </citation>
    <scope>NUCLEOTIDE SEQUENCE [LARGE SCALE GENOMIC DNA]</scope>
    <source>
        <strain evidence="3">ATCC 33386 / NCTC 11300</strain>
    </source>
</reference>
<reference evidence="2 3" key="2">
    <citation type="journal article" date="2010" name="Stand. Genomic Sci.">
        <title>Complete genome sequence of Sebaldella termitidis type strain (NCTC 11300).</title>
        <authorList>
            <person name="Harmon-Smith M."/>
            <person name="Celia L."/>
            <person name="Chertkov O."/>
            <person name="Lapidus A."/>
            <person name="Copeland A."/>
            <person name="Glavina Del Rio T."/>
            <person name="Nolan M."/>
            <person name="Lucas S."/>
            <person name="Tice H."/>
            <person name="Cheng J.F."/>
            <person name="Han C."/>
            <person name="Detter J.C."/>
            <person name="Bruce D."/>
            <person name="Goodwin L."/>
            <person name="Pitluck S."/>
            <person name="Pati A."/>
            <person name="Liolios K."/>
            <person name="Ivanova N."/>
            <person name="Mavromatis K."/>
            <person name="Mikhailova N."/>
            <person name="Chen A."/>
            <person name="Palaniappan K."/>
            <person name="Land M."/>
            <person name="Hauser L."/>
            <person name="Chang Y.J."/>
            <person name="Jeffries C.D."/>
            <person name="Brettin T."/>
            <person name="Goker M."/>
            <person name="Beck B."/>
            <person name="Bristow J."/>
            <person name="Eisen J.A."/>
            <person name="Markowitz V."/>
            <person name="Hugenholtz P."/>
            <person name="Kyrpides N.C."/>
            <person name="Klenk H.P."/>
            <person name="Chen F."/>
        </authorList>
    </citation>
    <scope>NUCLEOTIDE SEQUENCE [LARGE SCALE GENOMIC DNA]</scope>
    <source>
        <strain evidence="3">ATCC 33386 / NCTC 11300</strain>
    </source>
</reference>
<dbReference type="Proteomes" id="UP000000845">
    <property type="component" value="Chromosome"/>
</dbReference>
<dbReference type="AlphaFoldDB" id="D1AH44"/>
<dbReference type="PROSITE" id="PS50006">
    <property type="entry name" value="FHA_DOMAIN"/>
    <property type="match status" value="1"/>
</dbReference>
<dbReference type="eggNOG" id="COG1716">
    <property type="taxonomic scope" value="Bacteria"/>
</dbReference>
<dbReference type="EMBL" id="CP001739">
    <property type="protein sequence ID" value="ACZ08078.1"/>
    <property type="molecule type" value="Genomic_DNA"/>
</dbReference>
<sequence>MNLQRCNNGHLYDSGRHSRCPYCESEGLTDEIKDEKINLVDEMDDDDKTVAYWSKDSKVDPVVGWLTCIEGPDKGKDYRIVSERNFIGRGDDMDICINGDSAISRNNHCSISYNPKERKFVMTPGSGNGLVYINNAPLYETKQIFSHNFIEIGESKFVFVELCGQHFDWNKEKTKDIETNKDR</sequence>
<dbReference type="HOGENOM" id="CLU_094173_0_0_0"/>
<dbReference type="KEGG" id="str:Sterm_1210"/>
<keyword evidence="3" id="KW-1185">Reference proteome</keyword>
<dbReference type="InterPro" id="IPR008984">
    <property type="entry name" value="SMAD_FHA_dom_sf"/>
</dbReference>
<dbReference type="InterPro" id="IPR000253">
    <property type="entry name" value="FHA_dom"/>
</dbReference>
<dbReference type="Pfam" id="PF00498">
    <property type="entry name" value="FHA"/>
    <property type="match status" value="1"/>
</dbReference>
<accession>D1AH44</accession>
<protein>
    <recommendedName>
        <fullName evidence="1">FHA domain-containing protein</fullName>
    </recommendedName>
</protein>
<evidence type="ECO:0000313" key="2">
    <source>
        <dbReference type="EMBL" id="ACZ08078.1"/>
    </source>
</evidence>
<dbReference type="CDD" id="cd00060">
    <property type="entry name" value="FHA"/>
    <property type="match status" value="1"/>
</dbReference>
<organism evidence="2 3">
    <name type="scientific">Sebaldella termitidis (strain ATCC 33386 / NCTC 11300)</name>
    <dbReference type="NCBI Taxonomy" id="526218"/>
    <lineage>
        <taxon>Bacteria</taxon>
        <taxon>Fusobacteriati</taxon>
        <taxon>Fusobacteriota</taxon>
        <taxon>Fusobacteriia</taxon>
        <taxon>Fusobacteriales</taxon>
        <taxon>Leptotrichiaceae</taxon>
        <taxon>Sebaldella</taxon>
    </lineage>
</organism>
<dbReference type="Gene3D" id="2.60.200.20">
    <property type="match status" value="1"/>
</dbReference>
<name>D1AH44_SEBTE</name>
<evidence type="ECO:0000259" key="1">
    <source>
        <dbReference type="PROSITE" id="PS50006"/>
    </source>
</evidence>
<proteinExistence type="predicted"/>
<dbReference type="STRING" id="526218.Sterm_1210"/>
<dbReference type="RefSeq" id="WP_012860674.1">
    <property type="nucleotide sequence ID" value="NC_013517.1"/>
</dbReference>
<feature type="domain" description="FHA" evidence="1">
    <location>
        <begin position="85"/>
        <end position="138"/>
    </location>
</feature>